<accession>W7BIB9</accession>
<organism evidence="1 2">
    <name type="scientific">Listeria grandensis FSL F6-0971</name>
    <dbReference type="NCBI Taxonomy" id="1265819"/>
    <lineage>
        <taxon>Bacteria</taxon>
        <taxon>Bacillati</taxon>
        <taxon>Bacillota</taxon>
        <taxon>Bacilli</taxon>
        <taxon>Bacillales</taxon>
        <taxon>Listeriaceae</taxon>
        <taxon>Listeria</taxon>
    </lineage>
</organism>
<dbReference type="Pfam" id="PF04860">
    <property type="entry name" value="Phage_portal"/>
    <property type="match status" value="1"/>
</dbReference>
<sequence>MGVMQWAKGLFREATTESLVDQSFQSLPAKKLSELAIKKWAIDSCVNKIANALAKADIQTFVAGEETRGEDWYLFNIEPNPNQNATEFWKKAVYKLVYENEVLIFSMGNAMYVADSFSQHKFAFRENVYSNIVLKDYAVSALFPESKVMHLTLNIEKTKTVIDGFYRLYGDLISEGVSNYKKLNSRKFLYKTKGQLAQTKEAQEEMRNLLSNRIRVFLSEKDAVLPLQEGHLLEELEQNKAKIAESRDIKKMIDDVFEMTTTSFHLPWGVAKGDTVGLNEQMNAFLMFGLNPIAEMISDEGNRKLYGKALVLQRTYMKMDTSRIKVIDLKDSASALELLFRTGTNTIDDNLAMVGKERTGLPENNQRFISKNYAVQGSEEMLAQGGDRDAE</sequence>
<proteinExistence type="predicted"/>
<dbReference type="EMBL" id="AODD01000015">
    <property type="protein sequence ID" value="EUJ22981.1"/>
    <property type="molecule type" value="Genomic_DNA"/>
</dbReference>
<dbReference type="Proteomes" id="UP000019253">
    <property type="component" value="Unassembled WGS sequence"/>
</dbReference>
<dbReference type="STRING" id="1265819.PGRAN_11318"/>
<reference evidence="1 2" key="1">
    <citation type="journal article" date="2014" name="Int. J. Syst. Evol. Microbiol.">
        <title>Listeria floridensis sp. nov., Listeria aquatica sp. nov., Listeria cornellensis sp. nov., Listeria riparia sp. nov. and Listeria grandensis sp. nov., from agricultural and natural environments.</title>
        <authorList>
            <person name="den Bakker H.C."/>
            <person name="Warchocki S."/>
            <person name="Wright E.M."/>
            <person name="Allred A.F."/>
            <person name="Ahlstrom C."/>
            <person name="Manuel C.S."/>
            <person name="Stasiewicz M.J."/>
            <person name="Burrell A."/>
            <person name="Roof S."/>
            <person name="Strawn L."/>
            <person name="Fortes E.D."/>
            <person name="Nightingale K.K."/>
            <person name="Kephart D."/>
            <person name="Wiedmann M."/>
        </authorList>
    </citation>
    <scope>NUCLEOTIDE SEQUENCE [LARGE SCALE GENOMIC DNA]</scope>
    <source>
        <strain evidence="2">FSL F6-971</strain>
    </source>
</reference>
<name>W7BIB9_9LIST</name>
<comment type="caution">
    <text evidence="1">The sequence shown here is derived from an EMBL/GenBank/DDBJ whole genome shotgun (WGS) entry which is preliminary data.</text>
</comment>
<dbReference type="NCBIfam" id="TIGR01537">
    <property type="entry name" value="portal_HK97"/>
    <property type="match status" value="1"/>
</dbReference>
<evidence type="ECO:0000313" key="1">
    <source>
        <dbReference type="EMBL" id="EUJ22981.1"/>
    </source>
</evidence>
<keyword evidence="2" id="KW-1185">Reference proteome</keyword>
<dbReference type="InterPro" id="IPR006427">
    <property type="entry name" value="Portal_HK97"/>
</dbReference>
<gene>
    <name evidence="1" type="ORF">PGRAN_11318</name>
</gene>
<protein>
    <submittedName>
        <fullName evidence="1">HK97 family phage portal protein</fullName>
    </submittedName>
</protein>
<dbReference type="InterPro" id="IPR006944">
    <property type="entry name" value="Phage/GTA_portal"/>
</dbReference>
<evidence type="ECO:0000313" key="2">
    <source>
        <dbReference type="Proteomes" id="UP000019253"/>
    </source>
</evidence>
<dbReference type="AlphaFoldDB" id="W7BIB9"/>
<dbReference type="PATRIC" id="fig|1265819.5.peg.2267"/>